<protein>
    <submittedName>
        <fullName evidence="1">Tmk Thymidylate kinase</fullName>
    </submittedName>
</protein>
<dbReference type="Gene3D" id="3.40.50.300">
    <property type="entry name" value="P-loop containing nucleotide triphosphate hydrolases"/>
    <property type="match status" value="1"/>
</dbReference>
<dbReference type="GO" id="GO:0016301">
    <property type="term" value="F:kinase activity"/>
    <property type="evidence" value="ECO:0007669"/>
    <property type="project" value="UniProtKB-KW"/>
</dbReference>
<keyword evidence="1" id="KW-0418">Kinase</keyword>
<dbReference type="SUPFAM" id="SSF52540">
    <property type="entry name" value="P-loop containing nucleoside triphosphate hydrolases"/>
    <property type="match status" value="1"/>
</dbReference>
<gene>
    <name evidence="1" type="ORF">UFOVP1090_11</name>
</gene>
<proteinExistence type="predicted"/>
<organism evidence="1">
    <name type="scientific">uncultured Caudovirales phage</name>
    <dbReference type="NCBI Taxonomy" id="2100421"/>
    <lineage>
        <taxon>Viruses</taxon>
        <taxon>Duplodnaviria</taxon>
        <taxon>Heunggongvirae</taxon>
        <taxon>Uroviricota</taxon>
        <taxon>Caudoviricetes</taxon>
        <taxon>Peduoviridae</taxon>
        <taxon>Maltschvirus</taxon>
        <taxon>Maltschvirus maltsch</taxon>
    </lineage>
</organism>
<evidence type="ECO:0000313" key="1">
    <source>
        <dbReference type="EMBL" id="CAB4182407.1"/>
    </source>
</evidence>
<reference evidence="1" key="1">
    <citation type="submission" date="2020-05" db="EMBL/GenBank/DDBJ databases">
        <authorList>
            <person name="Chiriac C."/>
            <person name="Salcher M."/>
            <person name="Ghai R."/>
            <person name="Kavagutti S V."/>
        </authorList>
    </citation>
    <scope>NUCLEOTIDE SEQUENCE</scope>
</reference>
<accession>A0A6J5QJ01</accession>
<sequence length="185" mass="21555">MKPKLIILEGADGVGKSTLGKFLAQYFNGVYFHCTATKLLIPAMHDYQQNVLENVTDNICLGRTVILDRFWISEMIYGGVLRPNNPHGFSWQHFASECRDLDPIYVICSCESAIQRHVEHKDPAHPYEDSTYDKIFREYKAHWDVNKNTPNYMLYDMDHQGACLDRVGRQIYAKFNDYFKAKHVR</sequence>
<dbReference type="EMBL" id="LR797041">
    <property type="protein sequence ID" value="CAB4182407.1"/>
    <property type="molecule type" value="Genomic_DNA"/>
</dbReference>
<name>A0A6J5QJ01_9CAUD</name>
<dbReference type="InterPro" id="IPR027417">
    <property type="entry name" value="P-loop_NTPase"/>
</dbReference>
<keyword evidence="1" id="KW-0808">Transferase</keyword>